<dbReference type="Proteomes" id="UP000001416">
    <property type="component" value="Chromosome"/>
</dbReference>
<dbReference type="EMBL" id="AL954747">
    <property type="protein sequence ID" value="CAD84929.1"/>
    <property type="molecule type" value="Genomic_DNA"/>
</dbReference>
<evidence type="ECO:0000313" key="7">
    <source>
        <dbReference type="EMBL" id="CAD84929.1"/>
    </source>
</evidence>
<dbReference type="CDD" id="cd10433">
    <property type="entry name" value="YccA_like"/>
    <property type="match status" value="1"/>
</dbReference>
<proteinExistence type="inferred from homology"/>
<keyword evidence="3 6" id="KW-0812">Transmembrane</keyword>
<name>Q82VP8_NITEU</name>
<dbReference type="HOGENOM" id="CLU_058671_2_1_4"/>
<evidence type="ECO:0000256" key="2">
    <source>
        <dbReference type="ARBA" id="ARBA00022475"/>
    </source>
</evidence>
<comment type="subcellular location">
    <subcellularLocation>
        <location evidence="1">Cell membrane</location>
        <topology evidence="1">Multi-pass membrane protein</topology>
    </subcellularLocation>
</comment>
<dbReference type="RefSeq" id="WP_011111627.1">
    <property type="nucleotide sequence ID" value="NC_004757.1"/>
</dbReference>
<dbReference type="KEGG" id="neu:NE1018"/>
<feature type="transmembrane region" description="Helical" evidence="6">
    <location>
        <begin position="200"/>
        <end position="227"/>
    </location>
</feature>
<feature type="transmembrane region" description="Helical" evidence="6">
    <location>
        <begin position="58"/>
        <end position="75"/>
    </location>
</feature>
<feature type="transmembrane region" description="Helical" evidence="6">
    <location>
        <begin position="82"/>
        <end position="100"/>
    </location>
</feature>
<dbReference type="PANTHER" id="PTHR23291">
    <property type="entry name" value="BAX INHIBITOR-RELATED"/>
    <property type="match status" value="1"/>
</dbReference>
<dbReference type="OrthoDB" id="9813298at2"/>
<keyword evidence="8" id="KW-1185">Reference proteome</keyword>
<dbReference type="STRING" id="228410.NE1018"/>
<dbReference type="AlphaFoldDB" id="Q82VP8"/>
<gene>
    <name evidence="7" type="ordered locus">NE1018</name>
</gene>
<evidence type="ECO:0000256" key="6">
    <source>
        <dbReference type="RuleBase" id="RU004379"/>
    </source>
</evidence>
<dbReference type="eggNOG" id="COG0670">
    <property type="taxonomic scope" value="Bacteria"/>
</dbReference>
<keyword evidence="4 6" id="KW-1133">Transmembrane helix</keyword>
<accession>Q82VP8</accession>
<dbReference type="Pfam" id="PF01027">
    <property type="entry name" value="Bax1-I"/>
    <property type="match status" value="1"/>
</dbReference>
<sequence length="231" mass="24819">MQFNPKYATPVSNTVNSGVRNKVLKNTYLMLSLTMIPTIVGSVIGTGTNFSFLAQSPIVGSLVMLAVMIGLMFAVSATRNSMWGIILLFLFTFVAGWWLGPLLQYALHFKNGSQLIGLAAAGTGIIFFTLAGIATTTRKDFSFLGNFLLAGIILVILASLVNLFLAIPAISLAISAVAVLVFSGFILFDVNRIVNGGETNYVMATLGIYLSLYNLFISLIQLLLAFLGEKD</sequence>
<evidence type="ECO:0000256" key="4">
    <source>
        <dbReference type="ARBA" id="ARBA00022989"/>
    </source>
</evidence>
<dbReference type="GeneID" id="87104209"/>
<feature type="transmembrane region" description="Helical" evidence="6">
    <location>
        <begin position="141"/>
        <end position="161"/>
    </location>
</feature>
<dbReference type="PhylomeDB" id="Q82VP8"/>
<dbReference type="GO" id="GO:0005886">
    <property type="term" value="C:plasma membrane"/>
    <property type="evidence" value="ECO:0007669"/>
    <property type="project" value="UniProtKB-SubCell"/>
</dbReference>
<organism evidence="7 8">
    <name type="scientific">Nitrosomonas europaea (strain ATCC 19718 / CIP 103999 / KCTC 2705 / NBRC 14298)</name>
    <dbReference type="NCBI Taxonomy" id="228410"/>
    <lineage>
        <taxon>Bacteria</taxon>
        <taxon>Pseudomonadati</taxon>
        <taxon>Pseudomonadota</taxon>
        <taxon>Betaproteobacteria</taxon>
        <taxon>Nitrosomonadales</taxon>
        <taxon>Nitrosomonadaceae</taxon>
        <taxon>Nitrosomonas</taxon>
    </lineage>
</organism>
<evidence type="ECO:0000256" key="3">
    <source>
        <dbReference type="ARBA" id="ARBA00022692"/>
    </source>
</evidence>
<dbReference type="InterPro" id="IPR006214">
    <property type="entry name" value="Bax_inhibitor_1-related"/>
</dbReference>
<comment type="similarity">
    <text evidence="6">Belongs to the BI1 family.</text>
</comment>
<reference evidence="7 8" key="1">
    <citation type="journal article" date="2003" name="J. Bacteriol.">
        <title>Complete genome sequence of the ammonia-oxidizing bacterium and obligate chemolithoautotroph Nitrosomonas europaea.</title>
        <authorList>
            <person name="Chain P."/>
            <person name="Lamerdin J."/>
            <person name="Larimer F."/>
            <person name="Regala W."/>
            <person name="Land M."/>
            <person name="Hauser L."/>
            <person name="Hooper A."/>
            <person name="Klotz M."/>
            <person name="Norton J."/>
            <person name="Sayavedra-Soto L."/>
            <person name="Arciero D."/>
            <person name="Hommes N."/>
            <person name="Whittaker M."/>
            <person name="Arp D."/>
        </authorList>
    </citation>
    <scope>NUCLEOTIDE SEQUENCE [LARGE SCALE GENOMIC DNA]</scope>
    <source>
        <strain evidence="8">ATCC 19718 / CIP 103999 / KCTC 2705 / NBRC 14298</strain>
    </source>
</reference>
<evidence type="ECO:0000256" key="5">
    <source>
        <dbReference type="ARBA" id="ARBA00023136"/>
    </source>
</evidence>
<keyword evidence="2" id="KW-1003">Cell membrane</keyword>
<feature type="transmembrane region" description="Helical" evidence="6">
    <location>
        <begin position="112"/>
        <end position="134"/>
    </location>
</feature>
<evidence type="ECO:0000313" key="8">
    <source>
        <dbReference type="Proteomes" id="UP000001416"/>
    </source>
</evidence>
<keyword evidence="5 6" id="KW-0472">Membrane</keyword>
<protein>
    <submittedName>
        <fullName evidence="7">Uncharacterized protein family UPF0005</fullName>
    </submittedName>
</protein>
<feature type="transmembrane region" description="Helical" evidence="6">
    <location>
        <begin position="167"/>
        <end position="188"/>
    </location>
</feature>
<evidence type="ECO:0000256" key="1">
    <source>
        <dbReference type="ARBA" id="ARBA00004651"/>
    </source>
</evidence>
<dbReference type="PANTHER" id="PTHR23291:SF115">
    <property type="entry name" value="MODULATOR OF FTSH PROTEASE YCCA"/>
    <property type="match status" value="1"/>
</dbReference>
<feature type="transmembrane region" description="Helical" evidence="6">
    <location>
        <begin position="28"/>
        <end position="52"/>
    </location>
</feature>